<comment type="caution">
    <text evidence="1">The sequence shown here is derived from an EMBL/GenBank/DDBJ whole genome shotgun (WGS) entry which is preliminary data.</text>
</comment>
<organism evidence="1 2">
    <name type="scientific">Candidatus Neptunichlamydia vexilliferae</name>
    <dbReference type="NCBI Taxonomy" id="1651774"/>
    <lineage>
        <taxon>Bacteria</taxon>
        <taxon>Pseudomonadati</taxon>
        <taxon>Chlamydiota</taxon>
        <taxon>Chlamydiia</taxon>
        <taxon>Parachlamydiales</taxon>
        <taxon>Simkaniaceae</taxon>
        <taxon>Candidatus Neptunichlamydia</taxon>
    </lineage>
</organism>
<dbReference type="EMBL" id="JAAEJV010000006">
    <property type="protein sequence ID" value="MBF5058926.1"/>
    <property type="molecule type" value="Genomic_DNA"/>
</dbReference>
<keyword evidence="2" id="KW-1185">Reference proteome</keyword>
<proteinExistence type="predicted"/>
<gene>
    <name evidence="1" type="ORF">NEPTK9_000426</name>
</gene>
<name>A0ABS0AZN2_9BACT</name>
<evidence type="ECO:0000313" key="1">
    <source>
        <dbReference type="EMBL" id="MBF5058926.1"/>
    </source>
</evidence>
<accession>A0ABS0AZN2</accession>
<dbReference type="Proteomes" id="UP001194714">
    <property type="component" value="Unassembled WGS sequence"/>
</dbReference>
<evidence type="ECO:0000313" key="2">
    <source>
        <dbReference type="Proteomes" id="UP001194714"/>
    </source>
</evidence>
<sequence>MEVILTQIIPVAYAALEKAYREGILSDEILDRHVLKVLRTKERLGLEVVVKKCSIKKGLL</sequence>
<protein>
    <submittedName>
        <fullName evidence="1">Uncharacterized protein</fullName>
    </submittedName>
</protein>
<reference evidence="1 2" key="1">
    <citation type="submission" date="2020-01" db="EMBL/GenBank/DDBJ databases">
        <title>Draft genome sequence of Cand. Neptunochlamydia vexilliferae K9.</title>
        <authorList>
            <person name="Schulz F."/>
            <person name="Koestlbacher S."/>
            <person name="Wascher F."/>
            <person name="Pizzetti I."/>
            <person name="Horn M."/>
        </authorList>
    </citation>
    <scope>NUCLEOTIDE SEQUENCE [LARGE SCALE GENOMIC DNA]</scope>
    <source>
        <strain evidence="1 2">K9</strain>
    </source>
</reference>